<protein>
    <submittedName>
        <fullName evidence="6">HTH-type transcriptional activator mta</fullName>
    </submittedName>
</protein>
<dbReference type="OrthoDB" id="9814833at2"/>
<dbReference type="Pfam" id="PF07739">
    <property type="entry name" value="TipAS"/>
    <property type="match status" value="1"/>
</dbReference>
<evidence type="ECO:0000313" key="6">
    <source>
        <dbReference type="EMBL" id="CDM69380.1"/>
    </source>
</evidence>
<name>W6SIA2_9CLOT</name>
<evidence type="ECO:0000313" key="7">
    <source>
        <dbReference type="Proteomes" id="UP000019426"/>
    </source>
</evidence>
<dbReference type="SMART" id="SM00422">
    <property type="entry name" value="HTH_MERR"/>
    <property type="match status" value="1"/>
</dbReference>
<keyword evidence="4" id="KW-0804">Transcription</keyword>
<keyword evidence="7" id="KW-1185">Reference proteome</keyword>
<evidence type="ECO:0000259" key="5">
    <source>
        <dbReference type="PROSITE" id="PS50937"/>
    </source>
</evidence>
<proteinExistence type="predicted"/>
<dbReference type="PANTHER" id="PTHR30204:SF90">
    <property type="entry name" value="HTH-TYPE TRANSCRIPTIONAL ACTIVATOR MTA"/>
    <property type="match status" value="1"/>
</dbReference>
<evidence type="ECO:0000256" key="4">
    <source>
        <dbReference type="ARBA" id="ARBA00023163"/>
    </source>
</evidence>
<dbReference type="SUPFAM" id="SSF46955">
    <property type="entry name" value="Putative DNA-binding domain"/>
    <property type="match status" value="1"/>
</dbReference>
<sequence>MKINDVAKLTGITVRTLHYYDEIGLLRPSKITEAGYRIYDEKNLETLQQILLFREMNFPLSEIKEIISNPKFDRIDALEKHKKLLIKKRQRLDNLINLVNNTIKGENDMSFKEFDMTEIEATKKKYAKEVKERYGKTDAYKEYEVKTKNYDKDKWNDVNAEANEIFKAFANNKDKAPESEEVQELVKRWQNHITKNYYNCTKEILASLGIMYVKDERFKENIDKSGEGTAEFMSKAIEIYCSK</sequence>
<dbReference type="InterPro" id="IPR000551">
    <property type="entry name" value="MerR-type_HTH_dom"/>
</dbReference>
<accession>W6SIA2</accession>
<dbReference type="EMBL" id="HG917868">
    <property type="protein sequence ID" value="CDM69380.1"/>
    <property type="molecule type" value="Genomic_DNA"/>
</dbReference>
<dbReference type="RefSeq" id="WP_044039139.1">
    <property type="nucleotide sequence ID" value="NZ_HG917868.1"/>
</dbReference>
<keyword evidence="3" id="KW-0010">Activator</keyword>
<dbReference type="InterPro" id="IPR047057">
    <property type="entry name" value="MerR_fam"/>
</dbReference>
<dbReference type="Pfam" id="PF13411">
    <property type="entry name" value="MerR_1"/>
    <property type="match status" value="1"/>
</dbReference>
<dbReference type="Gene3D" id="1.10.490.50">
    <property type="entry name" value="Antibiotic binding domain of TipA-like multidrug resistance regulators"/>
    <property type="match status" value="1"/>
</dbReference>
<dbReference type="PATRIC" id="fig|1216932.3.peg.2221"/>
<keyword evidence="2" id="KW-0238">DNA-binding</keyword>
<feature type="domain" description="HTH merR-type" evidence="5">
    <location>
        <begin position="1"/>
        <end position="69"/>
    </location>
</feature>
<dbReference type="InterPro" id="IPR009061">
    <property type="entry name" value="DNA-bd_dom_put_sf"/>
</dbReference>
<dbReference type="Gene3D" id="1.10.1660.10">
    <property type="match status" value="1"/>
</dbReference>
<dbReference type="eggNOG" id="COG0789">
    <property type="taxonomic scope" value="Bacteria"/>
</dbReference>
<evidence type="ECO:0000256" key="2">
    <source>
        <dbReference type="ARBA" id="ARBA00023125"/>
    </source>
</evidence>
<dbReference type="AlphaFoldDB" id="W6SIA2"/>
<keyword evidence="1" id="KW-0805">Transcription regulation</keyword>
<dbReference type="KEGG" id="clt:CM240_2237"/>
<dbReference type="GO" id="GO:0003700">
    <property type="term" value="F:DNA-binding transcription factor activity"/>
    <property type="evidence" value="ECO:0007669"/>
    <property type="project" value="InterPro"/>
</dbReference>
<dbReference type="STRING" id="1216932.CM240_2237"/>
<dbReference type="SUPFAM" id="SSF89082">
    <property type="entry name" value="Antibiotic binding domain of TipA-like multidrug resistance regulators"/>
    <property type="match status" value="1"/>
</dbReference>
<dbReference type="PROSITE" id="PS50937">
    <property type="entry name" value="HTH_MERR_2"/>
    <property type="match status" value="1"/>
</dbReference>
<dbReference type="InterPro" id="IPR012925">
    <property type="entry name" value="TipAS_dom"/>
</dbReference>
<organism evidence="6 7">
    <name type="scientific">Clostridium bornimense</name>
    <dbReference type="NCBI Taxonomy" id="1216932"/>
    <lineage>
        <taxon>Bacteria</taxon>
        <taxon>Bacillati</taxon>
        <taxon>Bacillota</taxon>
        <taxon>Clostridia</taxon>
        <taxon>Eubacteriales</taxon>
        <taxon>Clostridiaceae</taxon>
        <taxon>Clostridium</taxon>
    </lineage>
</organism>
<dbReference type="InterPro" id="IPR036244">
    <property type="entry name" value="TipA-like_antibiotic-bd"/>
</dbReference>
<dbReference type="PANTHER" id="PTHR30204">
    <property type="entry name" value="REDOX-CYCLING DRUG-SENSING TRANSCRIPTIONAL ACTIVATOR SOXR"/>
    <property type="match status" value="1"/>
</dbReference>
<evidence type="ECO:0000256" key="1">
    <source>
        <dbReference type="ARBA" id="ARBA00023015"/>
    </source>
</evidence>
<dbReference type="CDD" id="cd01106">
    <property type="entry name" value="HTH_TipAL-Mta"/>
    <property type="match status" value="1"/>
</dbReference>
<dbReference type="HOGENOM" id="CLU_060077_0_6_9"/>
<dbReference type="GO" id="GO:0003677">
    <property type="term" value="F:DNA binding"/>
    <property type="evidence" value="ECO:0007669"/>
    <property type="project" value="UniProtKB-KW"/>
</dbReference>
<reference evidence="6 7" key="1">
    <citation type="submission" date="2013-11" db="EMBL/GenBank/DDBJ databases">
        <title>Complete genome sequence of Clostridum sp. M2/40.</title>
        <authorList>
            <person name="Wibberg D."/>
            <person name="Puehler A."/>
            <person name="Schlueter A."/>
        </authorList>
    </citation>
    <scope>NUCLEOTIDE SEQUENCE [LARGE SCALE GENOMIC DNA]</scope>
    <source>
        <strain evidence="7">M2/40</strain>
    </source>
</reference>
<evidence type="ECO:0000256" key="3">
    <source>
        <dbReference type="ARBA" id="ARBA00023159"/>
    </source>
</evidence>
<gene>
    <name evidence="6" type="primary">mta</name>
    <name evidence="6" type="ORF">CM240_2237</name>
</gene>
<dbReference type="Proteomes" id="UP000019426">
    <property type="component" value="Chromosome M2/40_rep1"/>
</dbReference>